<name>A0A0K8TI84_LYGHE</name>
<accession>A0A0K8TI84</accession>
<dbReference type="EMBL" id="GBRD01000966">
    <property type="protein sequence ID" value="JAG64855.1"/>
    <property type="molecule type" value="Transcribed_RNA"/>
</dbReference>
<feature type="compositionally biased region" description="Polar residues" evidence="1">
    <location>
        <begin position="1"/>
        <end position="14"/>
    </location>
</feature>
<feature type="region of interest" description="Disordered" evidence="1">
    <location>
        <begin position="1"/>
        <end position="20"/>
    </location>
</feature>
<organism evidence="2">
    <name type="scientific">Lygus hesperus</name>
    <name type="common">Western plant bug</name>
    <dbReference type="NCBI Taxonomy" id="30085"/>
    <lineage>
        <taxon>Eukaryota</taxon>
        <taxon>Metazoa</taxon>
        <taxon>Ecdysozoa</taxon>
        <taxon>Arthropoda</taxon>
        <taxon>Hexapoda</taxon>
        <taxon>Insecta</taxon>
        <taxon>Pterygota</taxon>
        <taxon>Neoptera</taxon>
        <taxon>Paraneoptera</taxon>
        <taxon>Hemiptera</taxon>
        <taxon>Heteroptera</taxon>
        <taxon>Panheteroptera</taxon>
        <taxon>Cimicomorpha</taxon>
        <taxon>Miridae</taxon>
        <taxon>Mirini</taxon>
        <taxon>Lygus</taxon>
    </lineage>
</organism>
<proteinExistence type="predicted"/>
<feature type="compositionally biased region" description="Polar residues" evidence="1">
    <location>
        <begin position="162"/>
        <end position="180"/>
    </location>
</feature>
<sequence>MEEKMNQISEQSSDSDIEGKWKSIKEAMVATAKETIGEVKNERNEEWFDDACRQAIARRNEARAKFLQRRTRQNKGNHVILRRQAKKVCRRKKRAWLNRKLREVEERNTPSESRTFYKSVNWFRKSFQPRNSGCRSKSGNLLNEGEEVMKRWTEYFSELLNGPNQPQESSESGGNNNQCNETEEGPTMSGPSKAEFDEAVGALKNYKAPGEDGIVAEMIKKGGNKLQEALYNLIREIWDKEELPKDWSVGIICPIFKKGSRDDCQNYRG</sequence>
<feature type="non-terminal residue" evidence="2">
    <location>
        <position position="269"/>
    </location>
</feature>
<dbReference type="PANTHER" id="PTHR19446">
    <property type="entry name" value="REVERSE TRANSCRIPTASES"/>
    <property type="match status" value="1"/>
</dbReference>
<reference evidence="2" key="1">
    <citation type="submission" date="2014-09" db="EMBL/GenBank/DDBJ databases">
        <authorList>
            <person name="Magalhaes I.L.F."/>
            <person name="Oliveira U."/>
            <person name="Santos F.R."/>
            <person name="Vidigal T.H.D.A."/>
            <person name="Brescovit A.D."/>
            <person name="Santos A.J."/>
        </authorList>
    </citation>
    <scope>NUCLEOTIDE SEQUENCE</scope>
</reference>
<feature type="region of interest" description="Disordered" evidence="1">
    <location>
        <begin position="160"/>
        <end position="193"/>
    </location>
</feature>
<dbReference type="AlphaFoldDB" id="A0A0K8TI84"/>
<evidence type="ECO:0000313" key="2">
    <source>
        <dbReference type="EMBL" id="JAG64855.1"/>
    </source>
</evidence>
<protein>
    <submittedName>
        <fullName evidence="2">Uncharacterized protein</fullName>
    </submittedName>
</protein>
<evidence type="ECO:0000256" key="1">
    <source>
        <dbReference type="SAM" id="MobiDB-lite"/>
    </source>
</evidence>